<dbReference type="InterPro" id="IPR020843">
    <property type="entry name" value="ER"/>
</dbReference>
<dbReference type="PANTHER" id="PTHR45348:SF2">
    <property type="entry name" value="ZINC-TYPE ALCOHOL DEHYDROGENASE-LIKE PROTEIN C2E1P3.01"/>
    <property type="match status" value="1"/>
</dbReference>
<dbReference type="Gene3D" id="3.90.180.10">
    <property type="entry name" value="Medium-chain alcohol dehydrogenases, catalytic domain"/>
    <property type="match status" value="1"/>
</dbReference>
<evidence type="ECO:0000259" key="1">
    <source>
        <dbReference type="SMART" id="SM00829"/>
    </source>
</evidence>
<dbReference type="SUPFAM" id="SSF51735">
    <property type="entry name" value="NAD(P)-binding Rossmann-fold domains"/>
    <property type="match status" value="1"/>
</dbReference>
<dbReference type="InterPro" id="IPR011032">
    <property type="entry name" value="GroES-like_sf"/>
</dbReference>
<dbReference type="InterPro" id="IPR013154">
    <property type="entry name" value="ADH-like_N"/>
</dbReference>
<dbReference type="Pfam" id="PF08240">
    <property type="entry name" value="ADH_N"/>
    <property type="match status" value="1"/>
</dbReference>
<dbReference type="SMART" id="SM00829">
    <property type="entry name" value="PKS_ER"/>
    <property type="match status" value="1"/>
</dbReference>
<dbReference type="InterPro" id="IPR036291">
    <property type="entry name" value="NAD(P)-bd_dom_sf"/>
</dbReference>
<dbReference type="AlphaFoldDB" id="A0A165I326"/>
<dbReference type="GO" id="GO:0016651">
    <property type="term" value="F:oxidoreductase activity, acting on NAD(P)H"/>
    <property type="evidence" value="ECO:0007669"/>
    <property type="project" value="InterPro"/>
</dbReference>
<feature type="domain" description="Enoyl reductase (ER)" evidence="1">
    <location>
        <begin position="13"/>
        <end position="338"/>
    </location>
</feature>
<protein>
    <submittedName>
        <fullName evidence="2">GroES-like protein</fullName>
    </submittedName>
</protein>
<organism evidence="2 3">
    <name type="scientific">Calocera cornea HHB12733</name>
    <dbReference type="NCBI Taxonomy" id="1353952"/>
    <lineage>
        <taxon>Eukaryota</taxon>
        <taxon>Fungi</taxon>
        <taxon>Dikarya</taxon>
        <taxon>Basidiomycota</taxon>
        <taxon>Agaricomycotina</taxon>
        <taxon>Dacrymycetes</taxon>
        <taxon>Dacrymycetales</taxon>
        <taxon>Dacrymycetaceae</taxon>
        <taxon>Calocera</taxon>
    </lineage>
</organism>
<evidence type="ECO:0000313" key="3">
    <source>
        <dbReference type="Proteomes" id="UP000076842"/>
    </source>
</evidence>
<dbReference type="SUPFAM" id="SSF50129">
    <property type="entry name" value="GroES-like"/>
    <property type="match status" value="1"/>
</dbReference>
<dbReference type="OrthoDB" id="10257049at2759"/>
<dbReference type="EMBL" id="KV423934">
    <property type="protein sequence ID" value="KZT60071.1"/>
    <property type="molecule type" value="Genomic_DNA"/>
</dbReference>
<dbReference type="CDD" id="cd08249">
    <property type="entry name" value="enoyl_reductase_like"/>
    <property type="match status" value="1"/>
</dbReference>
<sequence length="346" mass="37839">MAQNIGILITEEKQKKLAPAQPVELWEPAEGEVRIRVEAAAQNPVDWKQVDFNFAIPSFPFINGVDVAGVVDKVGEGVTKFKAGDRVASMTTFATHPKHGIYQTYCVMREDSTIPIPPSYTFDEAATVPLAYWTAALGLYDSPGFQLPLPLDSSDKVIPTVQGEPFLVWGGSSSVGALAVQLAVIQGFKVVSTCSPRNFEYVKSLGAVEVLDYHDANVVDKIKALAPGLRYVYDAISEHGSCEASLACLDHPTPELMTVLTFTGSVPESVKTHRVFAGGIFVPAQDEVRVRLTHLWDVLMREGKIKPNPIRNMPDGLASIDDGFDLMRQGKVSGQKLVYHPWETKI</sequence>
<dbReference type="FunCoup" id="A0A165I326">
    <property type="interactions" value="12"/>
</dbReference>
<gene>
    <name evidence="2" type="ORF">CALCODRAFT_480966</name>
</gene>
<accession>A0A165I326</accession>
<dbReference type="Proteomes" id="UP000076842">
    <property type="component" value="Unassembled WGS sequence"/>
</dbReference>
<evidence type="ECO:0000313" key="2">
    <source>
        <dbReference type="EMBL" id="KZT60071.1"/>
    </source>
</evidence>
<proteinExistence type="predicted"/>
<dbReference type="Pfam" id="PF00107">
    <property type="entry name" value="ADH_zinc_N"/>
    <property type="match status" value="1"/>
</dbReference>
<dbReference type="Gene3D" id="3.40.50.720">
    <property type="entry name" value="NAD(P)-binding Rossmann-like Domain"/>
    <property type="match status" value="1"/>
</dbReference>
<name>A0A165I326_9BASI</name>
<dbReference type="InterPro" id="IPR047122">
    <property type="entry name" value="Trans-enoyl_RdTase-like"/>
</dbReference>
<keyword evidence="3" id="KW-1185">Reference proteome</keyword>
<reference evidence="2 3" key="1">
    <citation type="journal article" date="2016" name="Mol. Biol. Evol.">
        <title>Comparative Genomics of Early-Diverging Mushroom-Forming Fungi Provides Insights into the Origins of Lignocellulose Decay Capabilities.</title>
        <authorList>
            <person name="Nagy L.G."/>
            <person name="Riley R."/>
            <person name="Tritt A."/>
            <person name="Adam C."/>
            <person name="Daum C."/>
            <person name="Floudas D."/>
            <person name="Sun H."/>
            <person name="Yadav J.S."/>
            <person name="Pangilinan J."/>
            <person name="Larsson K.H."/>
            <person name="Matsuura K."/>
            <person name="Barry K."/>
            <person name="Labutti K."/>
            <person name="Kuo R."/>
            <person name="Ohm R.A."/>
            <person name="Bhattacharya S.S."/>
            <person name="Shirouzu T."/>
            <person name="Yoshinaga Y."/>
            <person name="Martin F.M."/>
            <person name="Grigoriev I.V."/>
            <person name="Hibbett D.S."/>
        </authorList>
    </citation>
    <scope>NUCLEOTIDE SEQUENCE [LARGE SCALE GENOMIC DNA]</scope>
    <source>
        <strain evidence="2 3">HHB12733</strain>
    </source>
</reference>
<dbReference type="PANTHER" id="PTHR45348">
    <property type="entry name" value="HYPOTHETICAL OXIDOREDUCTASE (EUROFUNG)"/>
    <property type="match status" value="1"/>
</dbReference>
<dbReference type="STRING" id="1353952.A0A165I326"/>
<dbReference type="InParanoid" id="A0A165I326"/>
<dbReference type="InterPro" id="IPR013149">
    <property type="entry name" value="ADH-like_C"/>
</dbReference>